<dbReference type="RefSeq" id="WP_204818491.1">
    <property type="nucleotide sequence ID" value="NZ_JANHOF010000004.1"/>
</dbReference>
<evidence type="ECO:0000313" key="2">
    <source>
        <dbReference type="Proteomes" id="UP001589818"/>
    </source>
</evidence>
<dbReference type="Proteomes" id="UP001589818">
    <property type="component" value="Unassembled WGS sequence"/>
</dbReference>
<evidence type="ECO:0000313" key="1">
    <source>
        <dbReference type="EMBL" id="MFC0390815.1"/>
    </source>
</evidence>
<accession>A0ABV6J4L1</accession>
<name>A0ABV6J4L1_9BACL</name>
<gene>
    <name evidence="1" type="ORF">ACFFJ8_05465</name>
</gene>
<dbReference type="InterPro" id="IPR029069">
    <property type="entry name" value="HotDog_dom_sf"/>
</dbReference>
<reference evidence="1 2" key="1">
    <citation type="submission" date="2024-09" db="EMBL/GenBank/DDBJ databases">
        <authorList>
            <person name="Sun Q."/>
            <person name="Mori K."/>
        </authorList>
    </citation>
    <scope>NUCLEOTIDE SEQUENCE [LARGE SCALE GENOMIC DNA]</scope>
    <source>
        <strain evidence="1 2">CCM 4839</strain>
    </source>
</reference>
<comment type="caution">
    <text evidence="1">The sequence shown here is derived from an EMBL/GenBank/DDBJ whole genome shotgun (WGS) entry which is preliminary data.</text>
</comment>
<dbReference type="CDD" id="cd03440">
    <property type="entry name" value="hot_dog"/>
    <property type="match status" value="1"/>
</dbReference>
<organism evidence="1 2">
    <name type="scientific">Paenibacillus mendelii</name>
    <dbReference type="NCBI Taxonomy" id="206163"/>
    <lineage>
        <taxon>Bacteria</taxon>
        <taxon>Bacillati</taxon>
        <taxon>Bacillota</taxon>
        <taxon>Bacilli</taxon>
        <taxon>Bacillales</taxon>
        <taxon>Paenibacillaceae</taxon>
        <taxon>Paenibacillus</taxon>
    </lineage>
</organism>
<keyword evidence="2" id="KW-1185">Reference proteome</keyword>
<dbReference type="SUPFAM" id="SSF54637">
    <property type="entry name" value="Thioesterase/thiol ester dehydrase-isomerase"/>
    <property type="match status" value="1"/>
</dbReference>
<dbReference type="EMBL" id="JBHLVF010000010">
    <property type="protein sequence ID" value="MFC0390815.1"/>
    <property type="molecule type" value="Genomic_DNA"/>
</dbReference>
<sequence length="98" mass="10610">MLYIIDDETHGEIAALSTSVYCLAPVEIGDRVNLYPKVIDSGRRFCKMEVVALAGGKRVAQASSRACSISHRDRDSPLAEWSVGCLRASADGVDRRGV</sequence>
<protein>
    <submittedName>
        <fullName evidence="1">Uncharacterized protein</fullName>
    </submittedName>
</protein>
<proteinExistence type="predicted"/>